<proteinExistence type="inferred from homology"/>
<keyword evidence="9" id="KW-0645">Protease</keyword>
<dbReference type="PANTHER" id="PTHR43731">
    <property type="entry name" value="RHOMBOID PROTEASE"/>
    <property type="match status" value="1"/>
</dbReference>
<dbReference type="OrthoDB" id="9813074at2"/>
<keyword evidence="5 7" id="KW-1133">Transmembrane helix</keyword>
<dbReference type="PANTHER" id="PTHR43731:SF14">
    <property type="entry name" value="PRESENILIN-ASSOCIATED RHOMBOID-LIKE PROTEIN, MITOCHONDRIAL"/>
    <property type="match status" value="1"/>
</dbReference>
<comment type="similarity">
    <text evidence="2">Belongs to the peptidase S54 family.</text>
</comment>
<dbReference type="InterPro" id="IPR035952">
    <property type="entry name" value="Rhomboid-like_sf"/>
</dbReference>
<evidence type="ECO:0000256" key="7">
    <source>
        <dbReference type="SAM" id="Phobius"/>
    </source>
</evidence>
<evidence type="ECO:0000313" key="9">
    <source>
        <dbReference type="EMBL" id="SDB11830.1"/>
    </source>
</evidence>
<dbReference type="GO" id="GO:0016020">
    <property type="term" value="C:membrane"/>
    <property type="evidence" value="ECO:0007669"/>
    <property type="project" value="UniProtKB-SubCell"/>
</dbReference>
<evidence type="ECO:0000256" key="2">
    <source>
        <dbReference type="ARBA" id="ARBA00009045"/>
    </source>
</evidence>
<comment type="subcellular location">
    <subcellularLocation>
        <location evidence="1">Membrane</location>
        <topology evidence="1">Multi-pass membrane protein</topology>
    </subcellularLocation>
</comment>
<feature type="transmembrane region" description="Helical" evidence="7">
    <location>
        <begin position="202"/>
        <end position="221"/>
    </location>
</feature>
<feature type="transmembrane region" description="Helical" evidence="7">
    <location>
        <begin position="108"/>
        <end position="126"/>
    </location>
</feature>
<organism evidence="9 10">
    <name type="scientific">Desulfonatronum thiosulfatophilum</name>
    <dbReference type="NCBI Taxonomy" id="617002"/>
    <lineage>
        <taxon>Bacteria</taxon>
        <taxon>Pseudomonadati</taxon>
        <taxon>Thermodesulfobacteriota</taxon>
        <taxon>Desulfovibrionia</taxon>
        <taxon>Desulfovibrionales</taxon>
        <taxon>Desulfonatronaceae</taxon>
        <taxon>Desulfonatronum</taxon>
    </lineage>
</organism>
<dbReference type="InterPro" id="IPR022764">
    <property type="entry name" value="Peptidase_S54_rhomboid_dom"/>
</dbReference>
<evidence type="ECO:0000256" key="6">
    <source>
        <dbReference type="ARBA" id="ARBA00023136"/>
    </source>
</evidence>
<dbReference type="Gene3D" id="1.20.1540.10">
    <property type="entry name" value="Rhomboid-like"/>
    <property type="match status" value="1"/>
</dbReference>
<evidence type="ECO:0000256" key="5">
    <source>
        <dbReference type="ARBA" id="ARBA00022989"/>
    </source>
</evidence>
<feature type="transmembrane region" description="Helical" evidence="7">
    <location>
        <begin position="76"/>
        <end position="96"/>
    </location>
</feature>
<dbReference type="AlphaFoldDB" id="A0A1G6ATZ3"/>
<feature type="transmembrane region" description="Helical" evidence="7">
    <location>
        <begin position="15"/>
        <end position="34"/>
    </location>
</feature>
<dbReference type="GO" id="GO:0006508">
    <property type="term" value="P:proteolysis"/>
    <property type="evidence" value="ECO:0007669"/>
    <property type="project" value="UniProtKB-KW"/>
</dbReference>
<dbReference type="InterPro" id="IPR050925">
    <property type="entry name" value="Rhomboid_protease_S54"/>
</dbReference>
<evidence type="ECO:0000313" key="10">
    <source>
        <dbReference type="Proteomes" id="UP000198771"/>
    </source>
</evidence>
<dbReference type="Proteomes" id="UP000198771">
    <property type="component" value="Unassembled WGS sequence"/>
</dbReference>
<evidence type="ECO:0000256" key="1">
    <source>
        <dbReference type="ARBA" id="ARBA00004141"/>
    </source>
</evidence>
<dbReference type="FunFam" id="1.20.1540.10:FF:000027">
    <property type="entry name" value="Rhomboid family intramembrane serine protease"/>
    <property type="match status" value="1"/>
</dbReference>
<dbReference type="STRING" id="617002.SAMN05660653_00559"/>
<evidence type="ECO:0000259" key="8">
    <source>
        <dbReference type="Pfam" id="PF01694"/>
    </source>
</evidence>
<sequence>MIPLRDNIPNIKPSYGMWVIISVNTAIFILMLSLSHRELLMMTHVFGMIPARVTDPAWALEIGYAPNWFITLGTHMFLHAGFLHFFLNMWMLWIFGDNVEDVMGTVRFLIFYLLCGLGAVLFHLLFNLNSTIPVIGASGAIAGIMGAYLLLYPHARVVAFIPIFFIPYFFEVPAVVFLGIWILIQVISGVTAAIQHEGAQGIAWWAHIGGFVAGMAMIRLFQKRGACIHCTSLEQWFKDHSYSRRGS</sequence>
<evidence type="ECO:0000256" key="3">
    <source>
        <dbReference type="ARBA" id="ARBA00022692"/>
    </source>
</evidence>
<dbReference type="RefSeq" id="WP_092117033.1">
    <property type="nucleotide sequence ID" value="NZ_FMXO01000003.1"/>
</dbReference>
<dbReference type="GO" id="GO:0004252">
    <property type="term" value="F:serine-type endopeptidase activity"/>
    <property type="evidence" value="ECO:0007669"/>
    <property type="project" value="InterPro"/>
</dbReference>
<evidence type="ECO:0000256" key="4">
    <source>
        <dbReference type="ARBA" id="ARBA00022801"/>
    </source>
</evidence>
<feature type="transmembrane region" description="Helical" evidence="7">
    <location>
        <begin position="132"/>
        <end position="151"/>
    </location>
</feature>
<dbReference type="Pfam" id="PF01694">
    <property type="entry name" value="Rhomboid"/>
    <property type="match status" value="1"/>
</dbReference>
<gene>
    <name evidence="9" type="ORF">SAMN05660653_00559</name>
</gene>
<protein>
    <submittedName>
        <fullName evidence="9">Membrane associated serine protease, rhomboid family</fullName>
    </submittedName>
</protein>
<accession>A0A1G6ATZ3</accession>
<feature type="transmembrane region" description="Helical" evidence="7">
    <location>
        <begin position="158"/>
        <end position="182"/>
    </location>
</feature>
<dbReference type="EMBL" id="FMXO01000003">
    <property type="protein sequence ID" value="SDB11830.1"/>
    <property type="molecule type" value="Genomic_DNA"/>
</dbReference>
<feature type="domain" description="Peptidase S54 rhomboid" evidence="8">
    <location>
        <begin position="70"/>
        <end position="221"/>
    </location>
</feature>
<keyword evidence="10" id="KW-1185">Reference proteome</keyword>
<name>A0A1G6ATZ3_9BACT</name>
<keyword evidence="4" id="KW-0378">Hydrolase</keyword>
<keyword evidence="3 7" id="KW-0812">Transmembrane</keyword>
<dbReference type="SUPFAM" id="SSF144091">
    <property type="entry name" value="Rhomboid-like"/>
    <property type="match status" value="1"/>
</dbReference>
<reference evidence="9 10" key="1">
    <citation type="submission" date="2016-10" db="EMBL/GenBank/DDBJ databases">
        <authorList>
            <person name="de Groot N.N."/>
        </authorList>
    </citation>
    <scope>NUCLEOTIDE SEQUENCE [LARGE SCALE GENOMIC DNA]</scope>
    <source>
        <strain evidence="9 10">ASO4-2</strain>
    </source>
</reference>
<keyword evidence="6 7" id="KW-0472">Membrane</keyword>